<dbReference type="Proteomes" id="UP000259328">
    <property type="component" value="Chromosome"/>
</dbReference>
<protein>
    <submittedName>
        <fullName evidence="1">Uncharacterized protein</fullName>
    </submittedName>
</protein>
<organism evidence="1 2">
    <name type="scientific">Mycoplasmopsis synoviae</name>
    <name type="common">Mycoplasma synoviae</name>
    <dbReference type="NCBI Taxonomy" id="2109"/>
    <lineage>
        <taxon>Bacteria</taxon>
        <taxon>Bacillati</taxon>
        <taxon>Mycoplasmatota</taxon>
        <taxon>Mycoplasmoidales</taxon>
        <taxon>Metamycoplasmataceae</taxon>
        <taxon>Mycoplasmopsis</taxon>
    </lineage>
</organism>
<reference evidence="2" key="1">
    <citation type="submission" date="2018-06" db="EMBL/GenBank/DDBJ databases">
        <authorList>
            <consortium name="Pathogen Informatics"/>
        </authorList>
    </citation>
    <scope>NUCLEOTIDE SEQUENCE [LARGE SCALE GENOMIC DNA]</scope>
    <source>
        <strain evidence="2">NCTC10124</strain>
    </source>
</reference>
<sequence length="48" mass="5887">MYKTNNKKYLSLVDKYKNEKLVLQHGDLSFKDILVNKNFEVNFIDYEW</sequence>
<gene>
    <name evidence="1" type="ORF">NCTC10124_00167</name>
</gene>
<dbReference type="EMBL" id="LS991953">
    <property type="protein sequence ID" value="SYV92443.1"/>
    <property type="molecule type" value="Genomic_DNA"/>
</dbReference>
<evidence type="ECO:0000313" key="2">
    <source>
        <dbReference type="Proteomes" id="UP000259328"/>
    </source>
</evidence>
<feature type="non-terminal residue" evidence="1">
    <location>
        <position position="48"/>
    </location>
</feature>
<proteinExistence type="predicted"/>
<evidence type="ECO:0000313" key="1">
    <source>
        <dbReference type="EMBL" id="SYV92443.1"/>
    </source>
</evidence>
<name>A0A3B0PS41_MYCSY</name>
<accession>A0A3B0PS41</accession>
<dbReference type="InterPro" id="IPR011009">
    <property type="entry name" value="Kinase-like_dom_sf"/>
</dbReference>
<dbReference type="AlphaFoldDB" id="A0A3B0PS41"/>
<dbReference type="SUPFAM" id="SSF56112">
    <property type="entry name" value="Protein kinase-like (PK-like)"/>
    <property type="match status" value="1"/>
</dbReference>